<organism evidence="3 6">
    <name type="scientific">Actinotignum timonense</name>
    <dbReference type="NCBI Taxonomy" id="1870995"/>
    <lineage>
        <taxon>Bacteria</taxon>
        <taxon>Bacillati</taxon>
        <taxon>Actinomycetota</taxon>
        <taxon>Actinomycetes</taxon>
        <taxon>Actinomycetales</taxon>
        <taxon>Actinomycetaceae</taxon>
        <taxon>Actinotignum</taxon>
    </lineage>
</organism>
<gene>
    <name evidence="3" type="ORF">R6G74_00140</name>
    <name evidence="4" type="ORF">R6P33_00800</name>
</gene>
<dbReference type="SUPFAM" id="SSF47413">
    <property type="entry name" value="lambda repressor-like DNA-binding domains"/>
    <property type="match status" value="1"/>
</dbReference>
<evidence type="ECO:0000313" key="6">
    <source>
        <dbReference type="Proteomes" id="UP001288320"/>
    </source>
</evidence>
<sequence length="113" mass="11931">MNTSEALIGERIVAARTRVGMSQRDLAASSGLSQPTIHRIETGVRPVALIELTLIADACGVLVDDLQGTPTIRNTVTYADCTDAASSEALADYLVYALGLAQRLDDIGIPEMA</sequence>
<comment type="caution">
    <text evidence="3">The sequence shown here is derived from an EMBL/GenBank/DDBJ whole genome shotgun (WGS) entry which is preliminary data.</text>
</comment>
<evidence type="ECO:0000313" key="4">
    <source>
        <dbReference type="EMBL" id="MDY5145559.1"/>
    </source>
</evidence>
<dbReference type="AlphaFoldDB" id="A0AAW9H9F6"/>
<dbReference type="GO" id="GO:0003700">
    <property type="term" value="F:DNA-binding transcription factor activity"/>
    <property type="evidence" value="ECO:0007669"/>
    <property type="project" value="TreeGrafter"/>
</dbReference>
<protein>
    <submittedName>
        <fullName evidence="3">Helix-turn-helix transcriptional regulator</fullName>
    </submittedName>
</protein>
<name>A0AAW9H9F6_9ACTO</name>
<dbReference type="GO" id="GO:0005829">
    <property type="term" value="C:cytosol"/>
    <property type="evidence" value="ECO:0007669"/>
    <property type="project" value="TreeGrafter"/>
</dbReference>
<keyword evidence="5" id="KW-1185">Reference proteome</keyword>
<dbReference type="GeneID" id="92813999"/>
<dbReference type="EMBL" id="JAWNFY010000002">
    <property type="protein sequence ID" value="MDY5145559.1"/>
    <property type="molecule type" value="Genomic_DNA"/>
</dbReference>
<dbReference type="InterPro" id="IPR010982">
    <property type="entry name" value="Lambda_DNA-bd_dom_sf"/>
</dbReference>
<dbReference type="RefSeq" id="WP_087070923.1">
    <property type="nucleotide sequence ID" value="NZ_CAUPFC010000001.1"/>
</dbReference>
<evidence type="ECO:0000256" key="1">
    <source>
        <dbReference type="ARBA" id="ARBA00023125"/>
    </source>
</evidence>
<dbReference type="CDD" id="cd00093">
    <property type="entry name" value="HTH_XRE"/>
    <property type="match status" value="1"/>
</dbReference>
<evidence type="ECO:0000259" key="2">
    <source>
        <dbReference type="PROSITE" id="PS50943"/>
    </source>
</evidence>
<dbReference type="InterPro" id="IPR050807">
    <property type="entry name" value="TransReg_Diox_bact_type"/>
</dbReference>
<dbReference type="Proteomes" id="UP001288320">
    <property type="component" value="Unassembled WGS sequence"/>
</dbReference>
<dbReference type="PROSITE" id="PS50943">
    <property type="entry name" value="HTH_CROC1"/>
    <property type="match status" value="1"/>
</dbReference>
<accession>A0AAW9H9F6</accession>
<reference evidence="3 5" key="1">
    <citation type="submission" date="2023-10" db="EMBL/GenBank/DDBJ databases">
        <title>Whole Genome based description of the genera Actinobaculum and Actinotignum reveals a complex phylogenetic relationship within the species included in the genus Actinotignum.</title>
        <authorList>
            <person name="Jensen C.S."/>
            <person name="Dargis R."/>
            <person name="Kemp M."/>
            <person name="Christensen J.J."/>
        </authorList>
    </citation>
    <scope>NUCLEOTIDE SEQUENCE</scope>
    <source>
        <strain evidence="4 5">SLA_B089</strain>
        <strain evidence="3">SLA_B245</strain>
    </source>
</reference>
<dbReference type="Pfam" id="PF01381">
    <property type="entry name" value="HTH_3"/>
    <property type="match status" value="1"/>
</dbReference>
<dbReference type="Gene3D" id="1.10.260.40">
    <property type="entry name" value="lambda repressor-like DNA-binding domains"/>
    <property type="match status" value="1"/>
</dbReference>
<evidence type="ECO:0000313" key="5">
    <source>
        <dbReference type="Proteomes" id="UP001284901"/>
    </source>
</evidence>
<dbReference type="PANTHER" id="PTHR46797">
    <property type="entry name" value="HTH-TYPE TRANSCRIPTIONAL REGULATOR"/>
    <property type="match status" value="1"/>
</dbReference>
<keyword evidence="1" id="KW-0238">DNA-binding</keyword>
<evidence type="ECO:0000313" key="3">
    <source>
        <dbReference type="EMBL" id="MDY5139727.1"/>
    </source>
</evidence>
<dbReference type="SMART" id="SM00530">
    <property type="entry name" value="HTH_XRE"/>
    <property type="match status" value="1"/>
</dbReference>
<dbReference type="EMBL" id="JAWNFV010000001">
    <property type="protein sequence ID" value="MDY5139727.1"/>
    <property type="molecule type" value="Genomic_DNA"/>
</dbReference>
<feature type="domain" description="HTH cro/C1-type" evidence="2">
    <location>
        <begin position="12"/>
        <end position="66"/>
    </location>
</feature>
<dbReference type="Proteomes" id="UP001284901">
    <property type="component" value="Unassembled WGS sequence"/>
</dbReference>
<dbReference type="GO" id="GO:0003677">
    <property type="term" value="F:DNA binding"/>
    <property type="evidence" value="ECO:0007669"/>
    <property type="project" value="UniProtKB-KW"/>
</dbReference>
<dbReference type="PANTHER" id="PTHR46797:SF1">
    <property type="entry name" value="METHYLPHOSPHONATE SYNTHASE"/>
    <property type="match status" value="1"/>
</dbReference>
<dbReference type="InterPro" id="IPR001387">
    <property type="entry name" value="Cro/C1-type_HTH"/>
</dbReference>
<proteinExistence type="predicted"/>